<keyword evidence="2" id="KW-1003">Cell membrane</keyword>
<dbReference type="GO" id="GO:0005886">
    <property type="term" value="C:plasma membrane"/>
    <property type="evidence" value="ECO:0007669"/>
    <property type="project" value="UniProtKB-SubCell"/>
</dbReference>
<evidence type="ECO:0000313" key="7">
    <source>
        <dbReference type="EMBL" id="KXB64868.1"/>
    </source>
</evidence>
<reference evidence="8" key="1">
    <citation type="submission" date="2016-01" db="EMBL/GenBank/DDBJ databases">
        <authorList>
            <person name="Mitreva M."/>
            <person name="Pepin K.H."/>
            <person name="Mihindukulasuriya K.A."/>
            <person name="Fulton R."/>
            <person name="Fronick C."/>
            <person name="O'Laughlin M."/>
            <person name="Miner T."/>
            <person name="Herter B."/>
            <person name="Rosa B.A."/>
            <person name="Cordes M."/>
            <person name="Tomlinson C."/>
            <person name="Wollam A."/>
            <person name="Palsikar V.B."/>
            <person name="Mardis E.R."/>
            <person name="Wilson R.K."/>
        </authorList>
    </citation>
    <scope>NUCLEOTIDE SEQUENCE [LARGE SCALE GENOMIC DNA]</scope>
    <source>
        <strain evidence="8">DNF00729</strain>
    </source>
</reference>
<evidence type="ECO:0000256" key="1">
    <source>
        <dbReference type="ARBA" id="ARBA00004651"/>
    </source>
</evidence>
<evidence type="ECO:0000313" key="8">
    <source>
        <dbReference type="Proteomes" id="UP000070442"/>
    </source>
</evidence>
<dbReference type="AlphaFoldDB" id="A0A134AB39"/>
<evidence type="ECO:0000256" key="6">
    <source>
        <dbReference type="SAM" id="Phobius"/>
    </source>
</evidence>
<dbReference type="RefSeq" id="WP_068369931.1">
    <property type="nucleotide sequence ID" value="NZ_CAIJCT010000016.1"/>
</dbReference>
<organism evidence="7 8">
    <name type="scientific">Aedoeadaptatus coxii</name>
    <dbReference type="NCBI Taxonomy" id="755172"/>
    <lineage>
        <taxon>Bacteria</taxon>
        <taxon>Bacillati</taxon>
        <taxon>Bacillota</taxon>
        <taxon>Tissierellia</taxon>
        <taxon>Tissierellales</taxon>
        <taxon>Peptoniphilaceae</taxon>
        <taxon>Aedoeadaptatus</taxon>
    </lineage>
</organism>
<comment type="caution">
    <text evidence="7">The sequence shown here is derived from an EMBL/GenBank/DDBJ whole genome shotgun (WGS) entry which is preliminary data.</text>
</comment>
<accession>A0A134AB39</accession>
<gene>
    <name evidence="7" type="ORF">HMPREF1863_01787</name>
</gene>
<evidence type="ECO:0000256" key="3">
    <source>
        <dbReference type="ARBA" id="ARBA00022692"/>
    </source>
</evidence>
<keyword evidence="5 6" id="KW-0472">Membrane</keyword>
<dbReference type="PATRIC" id="fig|755172.3.peg.1743"/>
<keyword evidence="3 6" id="KW-0812">Transmembrane</keyword>
<name>A0A134AB39_9FIRM</name>
<dbReference type="Pfam" id="PF03899">
    <property type="entry name" value="ATP-synt_I"/>
    <property type="match status" value="1"/>
</dbReference>
<feature type="transmembrane region" description="Helical" evidence="6">
    <location>
        <begin position="9"/>
        <end position="28"/>
    </location>
</feature>
<protein>
    <recommendedName>
        <fullName evidence="9">ATP synthase subunit I</fullName>
    </recommendedName>
</protein>
<keyword evidence="4 6" id="KW-1133">Transmembrane helix</keyword>
<dbReference type="InterPro" id="IPR005598">
    <property type="entry name" value="ATP_synth_I"/>
</dbReference>
<comment type="subcellular location">
    <subcellularLocation>
        <location evidence="1">Cell membrane</location>
        <topology evidence="1">Multi-pass membrane protein</topology>
    </subcellularLocation>
</comment>
<evidence type="ECO:0000256" key="4">
    <source>
        <dbReference type="ARBA" id="ARBA00022989"/>
    </source>
</evidence>
<dbReference type="Proteomes" id="UP000070442">
    <property type="component" value="Unassembled WGS sequence"/>
</dbReference>
<feature type="transmembrane region" description="Helical" evidence="6">
    <location>
        <begin position="94"/>
        <end position="117"/>
    </location>
</feature>
<feature type="transmembrane region" description="Helical" evidence="6">
    <location>
        <begin position="34"/>
        <end position="56"/>
    </location>
</feature>
<evidence type="ECO:0000256" key="5">
    <source>
        <dbReference type="ARBA" id="ARBA00023136"/>
    </source>
</evidence>
<keyword evidence="8" id="KW-1185">Reference proteome</keyword>
<sequence>MKDRFTNEYIAIAFGVMLFASGMMILLIKNWKPYVGGWVFGCLIAMAMFKLMFFTFSRAVEKTERGASVFVGVHYFLRLTLYAVVLAVSAKAEYLSLATTFFGLLSIKYVILIRNMFDYLRSKKGGRF</sequence>
<dbReference type="OrthoDB" id="1707517at2"/>
<evidence type="ECO:0008006" key="9">
    <source>
        <dbReference type="Google" id="ProtNLM"/>
    </source>
</evidence>
<dbReference type="STRING" id="755172.HMPREF1863_01787"/>
<dbReference type="EMBL" id="LSDG01000046">
    <property type="protein sequence ID" value="KXB64868.1"/>
    <property type="molecule type" value="Genomic_DNA"/>
</dbReference>
<evidence type="ECO:0000256" key="2">
    <source>
        <dbReference type="ARBA" id="ARBA00022475"/>
    </source>
</evidence>
<feature type="transmembrane region" description="Helical" evidence="6">
    <location>
        <begin position="68"/>
        <end position="88"/>
    </location>
</feature>
<proteinExistence type="predicted"/>